<dbReference type="InterPro" id="IPR045229">
    <property type="entry name" value="TPP_enz"/>
</dbReference>
<dbReference type="Gene3D" id="3.40.50.970">
    <property type="match status" value="1"/>
</dbReference>
<dbReference type="GO" id="GO:0050660">
    <property type="term" value="F:flavin adenine dinucleotide binding"/>
    <property type="evidence" value="ECO:0007669"/>
    <property type="project" value="TreeGrafter"/>
</dbReference>
<dbReference type="EMBL" id="VSSQ01082071">
    <property type="protein sequence ID" value="MPN30811.1"/>
    <property type="molecule type" value="Genomic_DNA"/>
</dbReference>
<name>A0A645GVC8_9ZZZZ</name>
<reference evidence="3" key="1">
    <citation type="submission" date="2019-08" db="EMBL/GenBank/DDBJ databases">
        <authorList>
            <person name="Kucharzyk K."/>
            <person name="Murdoch R.W."/>
            <person name="Higgins S."/>
            <person name="Loffler F."/>
        </authorList>
    </citation>
    <scope>NUCLEOTIDE SEQUENCE</scope>
</reference>
<organism evidence="3">
    <name type="scientific">bioreactor metagenome</name>
    <dbReference type="NCBI Taxonomy" id="1076179"/>
    <lineage>
        <taxon>unclassified sequences</taxon>
        <taxon>metagenomes</taxon>
        <taxon>ecological metagenomes</taxon>
    </lineage>
</organism>
<comment type="similarity">
    <text evidence="1">Belongs to the TPP enzyme family.</text>
</comment>
<dbReference type="InterPro" id="IPR029061">
    <property type="entry name" value="THDP-binding"/>
</dbReference>
<evidence type="ECO:0000313" key="3">
    <source>
        <dbReference type="EMBL" id="MPN30811.1"/>
    </source>
</evidence>
<dbReference type="GO" id="GO:0005948">
    <property type="term" value="C:acetolactate synthase complex"/>
    <property type="evidence" value="ECO:0007669"/>
    <property type="project" value="TreeGrafter"/>
</dbReference>
<evidence type="ECO:0000256" key="1">
    <source>
        <dbReference type="ARBA" id="ARBA00007812"/>
    </source>
</evidence>
<dbReference type="GO" id="GO:0003984">
    <property type="term" value="F:acetolactate synthase activity"/>
    <property type="evidence" value="ECO:0007669"/>
    <property type="project" value="UniProtKB-EC"/>
</dbReference>
<protein>
    <submittedName>
        <fullName evidence="3">Acetolactate synthase isozyme 2 large subunit</fullName>
        <ecNumber evidence="3">2.2.1.6</ecNumber>
    </submittedName>
</protein>
<keyword evidence="3" id="KW-0808">Transferase</keyword>
<proteinExistence type="inferred from homology"/>
<dbReference type="GO" id="GO:0009097">
    <property type="term" value="P:isoleucine biosynthetic process"/>
    <property type="evidence" value="ECO:0007669"/>
    <property type="project" value="TreeGrafter"/>
</dbReference>
<dbReference type="GO" id="GO:0030976">
    <property type="term" value="F:thiamine pyrophosphate binding"/>
    <property type="evidence" value="ECO:0007669"/>
    <property type="project" value="InterPro"/>
</dbReference>
<dbReference type="GO" id="GO:0009099">
    <property type="term" value="P:L-valine biosynthetic process"/>
    <property type="evidence" value="ECO:0007669"/>
    <property type="project" value="TreeGrafter"/>
</dbReference>
<comment type="caution">
    <text evidence="3">The sequence shown here is derived from an EMBL/GenBank/DDBJ whole genome shotgun (WGS) entry which is preliminary data.</text>
</comment>
<dbReference type="PANTHER" id="PTHR18968:SF13">
    <property type="entry name" value="ACETOLACTATE SYNTHASE CATALYTIC SUBUNIT, MITOCHONDRIAL"/>
    <property type="match status" value="1"/>
</dbReference>
<evidence type="ECO:0000259" key="2">
    <source>
        <dbReference type="Pfam" id="PF02775"/>
    </source>
</evidence>
<dbReference type="PANTHER" id="PTHR18968">
    <property type="entry name" value="THIAMINE PYROPHOSPHATE ENZYMES"/>
    <property type="match status" value="1"/>
</dbReference>
<accession>A0A645GVC8</accession>
<gene>
    <name evidence="3" type="primary">ilvG_7</name>
    <name evidence="3" type="ORF">SDC9_178282</name>
</gene>
<sequence>MIVLNNHFLGMVRQWQEMFFDERYSFTEMQNPDFIAIAKAYRIPGTEVHVREELDAAIADMLKDDQPYLLVVNVEKKGMVYPMIPSGGSVTSIILGE</sequence>
<dbReference type="SUPFAM" id="SSF52518">
    <property type="entry name" value="Thiamin diphosphate-binding fold (THDP-binding)"/>
    <property type="match status" value="1"/>
</dbReference>
<dbReference type="InterPro" id="IPR011766">
    <property type="entry name" value="TPP_enzyme_TPP-bd"/>
</dbReference>
<dbReference type="EC" id="2.2.1.6" evidence="3"/>
<dbReference type="Pfam" id="PF02775">
    <property type="entry name" value="TPP_enzyme_C"/>
    <property type="match status" value="1"/>
</dbReference>
<dbReference type="AlphaFoldDB" id="A0A645GVC8"/>
<feature type="domain" description="Thiamine pyrophosphate enzyme TPP-binding" evidence="2">
    <location>
        <begin position="1"/>
        <end position="72"/>
    </location>
</feature>